<keyword evidence="3" id="KW-1185">Reference proteome</keyword>
<evidence type="ECO:0000256" key="1">
    <source>
        <dbReference type="SAM" id="Phobius"/>
    </source>
</evidence>
<evidence type="ECO:0000313" key="3">
    <source>
        <dbReference type="Proteomes" id="UP000283509"/>
    </source>
</evidence>
<dbReference type="AlphaFoldDB" id="A0A3R7QXN3"/>
<keyword evidence="1" id="KW-0812">Transmembrane</keyword>
<evidence type="ECO:0000313" key="2">
    <source>
        <dbReference type="EMBL" id="ROT82175.1"/>
    </source>
</evidence>
<feature type="transmembrane region" description="Helical" evidence="1">
    <location>
        <begin position="259"/>
        <end position="282"/>
    </location>
</feature>
<proteinExistence type="predicted"/>
<reference evidence="2 3" key="2">
    <citation type="submission" date="2019-01" db="EMBL/GenBank/DDBJ databases">
        <title>The decoding of complex shrimp genome reveals the adaptation for benthos swimmer, frequently molting mechanism and breeding impact on genome.</title>
        <authorList>
            <person name="Sun Y."/>
            <person name="Gao Y."/>
            <person name="Yu Y."/>
        </authorList>
    </citation>
    <scope>NUCLEOTIDE SEQUENCE [LARGE SCALE GENOMIC DNA]</scope>
    <source>
        <tissue evidence="2">Muscle</tissue>
    </source>
</reference>
<accession>A0A3R7QXN3</accession>
<organism evidence="2 3">
    <name type="scientific">Penaeus vannamei</name>
    <name type="common">Whiteleg shrimp</name>
    <name type="synonym">Litopenaeus vannamei</name>
    <dbReference type="NCBI Taxonomy" id="6689"/>
    <lineage>
        <taxon>Eukaryota</taxon>
        <taxon>Metazoa</taxon>
        <taxon>Ecdysozoa</taxon>
        <taxon>Arthropoda</taxon>
        <taxon>Crustacea</taxon>
        <taxon>Multicrustacea</taxon>
        <taxon>Malacostraca</taxon>
        <taxon>Eumalacostraca</taxon>
        <taxon>Eucarida</taxon>
        <taxon>Decapoda</taxon>
        <taxon>Dendrobranchiata</taxon>
        <taxon>Penaeoidea</taxon>
        <taxon>Penaeidae</taxon>
        <taxon>Penaeus</taxon>
    </lineage>
</organism>
<dbReference type="OrthoDB" id="10399757at2759"/>
<reference evidence="2 3" key="1">
    <citation type="submission" date="2018-04" db="EMBL/GenBank/DDBJ databases">
        <authorList>
            <person name="Zhang X."/>
            <person name="Yuan J."/>
            <person name="Li F."/>
            <person name="Xiang J."/>
        </authorList>
    </citation>
    <scope>NUCLEOTIDE SEQUENCE [LARGE SCALE GENOMIC DNA]</scope>
    <source>
        <tissue evidence="2">Muscle</tissue>
    </source>
</reference>
<gene>
    <name evidence="2" type="ORF">C7M84_024662</name>
</gene>
<dbReference type="EMBL" id="QCYY01000870">
    <property type="protein sequence ID" value="ROT82175.1"/>
    <property type="molecule type" value="Genomic_DNA"/>
</dbReference>
<dbReference type="Proteomes" id="UP000283509">
    <property type="component" value="Unassembled WGS sequence"/>
</dbReference>
<comment type="caution">
    <text evidence="2">The sequence shown here is derived from an EMBL/GenBank/DDBJ whole genome shotgun (WGS) entry which is preliminary data.</text>
</comment>
<keyword evidence="1" id="KW-1133">Transmembrane helix</keyword>
<keyword evidence="1" id="KW-0472">Membrane</keyword>
<name>A0A3R7QXN3_PENVA</name>
<protein>
    <submittedName>
        <fullName evidence="2">Uncharacterized protein</fullName>
    </submittedName>
</protein>
<sequence length="289" mass="32215">MWIVGPQLSNAECDPHCIPHRFTSVGIPLTHGTTKSFFWPEDDVMDIYVDGNGIKLTPDLEHLPRDRWHEVEMEVNLTDDKMLDITGRHGGGAFRLSSPSLSIDEWRSCEGRFCSALAFGTSTASWWAFSCDAAPWCPEFAECSHTTEQQSLEKPRVIWGKRLEHSFDLEVKEDLLFSWLRLEVVLVKGGTAGRRSSCTLKVPRLNVSQTCSAEIDTEMMFDFRSPAVLALGPSPSFLNLTPFFLSPTPTPTARAGGGLWGWIALPVIAIIVCVGILAFVIARRRSENF</sequence>